<dbReference type="SUPFAM" id="SSF54427">
    <property type="entry name" value="NTF2-like"/>
    <property type="match status" value="1"/>
</dbReference>
<evidence type="ECO:0000313" key="2">
    <source>
        <dbReference type="EMBL" id="MDQ0225684.1"/>
    </source>
</evidence>
<gene>
    <name evidence="2" type="ORF">J2S02_002028</name>
</gene>
<keyword evidence="3" id="KW-1185">Reference proteome</keyword>
<accession>A0ABT9Z0A7</accession>
<dbReference type="Pfam" id="PF12680">
    <property type="entry name" value="SnoaL_2"/>
    <property type="match status" value="1"/>
</dbReference>
<sequence length="141" mass="16755">MEYIFHNLFWGDDFMDSEQRKKIIEKYLESYNSFHIEQMIKLLDKEIVFRNYSNGELTAETKGIDEFRTLAEKSAKVFSNRHQTMIDYQEIDDRVKIQIEYEATLAMDLPNGLNRGDKLQLKGTSIFRFHDGKLLLIEDFS</sequence>
<comment type="caution">
    <text evidence="2">The sequence shown here is derived from an EMBL/GenBank/DDBJ whole genome shotgun (WGS) entry which is preliminary data.</text>
</comment>
<proteinExistence type="predicted"/>
<dbReference type="Gene3D" id="3.10.450.50">
    <property type="match status" value="1"/>
</dbReference>
<feature type="domain" description="SnoaL-like" evidence="1">
    <location>
        <begin position="24"/>
        <end position="134"/>
    </location>
</feature>
<dbReference type="InterPro" id="IPR037401">
    <property type="entry name" value="SnoaL-like"/>
</dbReference>
<evidence type="ECO:0000259" key="1">
    <source>
        <dbReference type="Pfam" id="PF12680"/>
    </source>
</evidence>
<dbReference type="Proteomes" id="UP001232245">
    <property type="component" value="Unassembled WGS sequence"/>
</dbReference>
<evidence type="ECO:0000313" key="3">
    <source>
        <dbReference type="Proteomes" id="UP001232245"/>
    </source>
</evidence>
<name>A0ABT9Z0A7_9BACI</name>
<dbReference type="InterPro" id="IPR032710">
    <property type="entry name" value="NTF2-like_dom_sf"/>
</dbReference>
<protein>
    <recommendedName>
        <fullName evidence="1">SnoaL-like domain-containing protein</fullName>
    </recommendedName>
</protein>
<dbReference type="EMBL" id="JAUSTZ010000003">
    <property type="protein sequence ID" value="MDQ0225684.1"/>
    <property type="molecule type" value="Genomic_DNA"/>
</dbReference>
<dbReference type="RefSeq" id="WP_307190637.1">
    <property type="nucleotide sequence ID" value="NZ_CADEPK010000012.1"/>
</dbReference>
<reference evidence="2 3" key="1">
    <citation type="submission" date="2023-07" db="EMBL/GenBank/DDBJ databases">
        <title>Genomic Encyclopedia of Type Strains, Phase IV (KMG-IV): sequencing the most valuable type-strain genomes for metagenomic binning, comparative biology and taxonomic classification.</title>
        <authorList>
            <person name="Goeker M."/>
        </authorList>
    </citation>
    <scope>NUCLEOTIDE SEQUENCE [LARGE SCALE GENOMIC DNA]</scope>
    <source>
        <strain evidence="2 3">DSM 17723</strain>
    </source>
</reference>
<organism evidence="2 3">
    <name type="scientific">Metabacillus niabensis</name>
    <dbReference type="NCBI Taxonomy" id="324854"/>
    <lineage>
        <taxon>Bacteria</taxon>
        <taxon>Bacillati</taxon>
        <taxon>Bacillota</taxon>
        <taxon>Bacilli</taxon>
        <taxon>Bacillales</taxon>
        <taxon>Bacillaceae</taxon>
        <taxon>Metabacillus</taxon>
    </lineage>
</organism>